<reference evidence="1 2" key="1">
    <citation type="submission" date="2017-03" db="EMBL/GenBank/DDBJ databases">
        <title>Sulfur activation and transportation mechanism of thermophilic Archaea Acidianus manzaensis YN-25.</title>
        <authorList>
            <person name="Ma Y."/>
            <person name="Yang Y."/>
            <person name="Xia J."/>
        </authorList>
    </citation>
    <scope>NUCLEOTIDE SEQUENCE [LARGE SCALE GENOMIC DNA]</scope>
    <source>
        <strain evidence="1 2">YN-25</strain>
    </source>
</reference>
<keyword evidence="2" id="KW-1185">Reference proteome</keyword>
<name>A0A1W6JX05_9CREN</name>
<dbReference type="OrthoDB" id="34673at2157"/>
<accession>A0A1W6JX05</accession>
<dbReference type="GeneID" id="41589497"/>
<dbReference type="RefSeq" id="WP_148690530.1">
    <property type="nucleotide sequence ID" value="NZ_CP020477.1"/>
</dbReference>
<sequence>MLYKLSQLSDLPIRDNEISLLVDSHDYMRNLNKLALLDKIHLYTLDDFLMETLELAGSLRELGVVTSINDLPESKEEKLMNDNIYLNVNITELNKETTWNIGSNIFLSDNKYIIGKDFPIPDPRTGIIGNILRKNKVVIFRKIKENEGIGELIGGKYDGEKLLIRPNRWLSDLSVINIKRNENNNKIISDVRELFCRPLGSAYIPVTEDELFSVLIKFNMRAGGFPKDCYKVLGWLD</sequence>
<dbReference type="AlphaFoldDB" id="A0A1W6JX05"/>
<dbReference type="KEGG" id="aman:B6F84_01225"/>
<evidence type="ECO:0000313" key="2">
    <source>
        <dbReference type="Proteomes" id="UP000193404"/>
    </source>
</evidence>
<proteinExistence type="predicted"/>
<evidence type="ECO:0000313" key="1">
    <source>
        <dbReference type="EMBL" id="ARM74779.1"/>
    </source>
</evidence>
<protein>
    <submittedName>
        <fullName evidence="1">Uncharacterized protein</fullName>
    </submittedName>
</protein>
<dbReference type="STRING" id="282676.B6F84_01225"/>
<dbReference type="EMBL" id="CP020477">
    <property type="protein sequence ID" value="ARM74779.1"/>
    <property type="molecule type" value="Genomic_DNA"/>
</dbReference>
<gene>
    <name evidence="1" type="ORF">B6F84_01225</name>
</gene>
<dbReference type="Proteomes" id="UP000193404">
    <property type="component" value="Chromosome"/>
</dbReference>
<organism evidence="1 2">
    <name type="scientific">Acidianus manzaensis</name>
    <dbReference type="NCBI Taxonomy" id="282676"/>
    <lineage>
        <taxon>Archaea</taxon>
        <taxon>Thermoproteota</taxon>
        <taxon>Thermoprotei</taxon>
        <taxon>Sulfolobales</taxon>
        <taxon>Sulfolobaceae</taxon>
        <taxon>Acidianus</taxon>
    </lineage>
</organism>